<dbReference type="Gene3D" id="3.30.40.10">
    <property type="entry name" value="Zinc/RING finger domain, C3HC4 (zinc finger)"/>
    <property type="match status" value="1"/>
</dbReference>
<evidence type="ECO:0000256" key="2">
    <source>
        <dbReference type="ARBA" id="ARBA00022692"/>
    </source>
</evidence>
<keyword evidence="14" id="KW-1185">Reference proteome</keyword>
<name>A0A164V991_DAUCS</name>
<dbReference type="GO" id="GO:0008270">
    <property type="term" value="F:zinc ion binding"/>
    <property type="evidence" value="ECO:0007669"/>
    <property type="project" value="UniProtKB-KW"/>
</dbReference>
<evidence type="ECO:0000313" key="12">
    <source>
        <dbReference type="EMBL" id="KZM89996.1"/>
    </source>
</evidence>
<dbReference type="UniPathway" id="UPA00143"/>
<evidence type="ECO:0000313" key="14">
    <source>
        <dbReference type="Proteomes" id="UP000077755"/>
    </source>
</evidence>
<evidence type="ECO:0000259" key="11">
    <source>
        <dbReference type="PROSITE" id="PS50089"/>
    </source>
</evidence>
<dbReference type="SMART" id="SM00184">
    <property type="entry name" value="RING"/>
    <property type="match status" value="1"/>
</dbReference>
<keyword evidence="5" id="KW-0862">Zinc</keyword>
<reference evidence="12" key="1">
    <citation type="journal article" date="2016" name="Nat. Genet.">
        <title>A high-quality carrot genome assembly provides new insights into carotenoid accumulation and asterid genome evolution.</title>
        <authorList>
            <person name="Iorizzo M."/>
            <person name="Ellison S."/>
            <person name="Senalik D."/>
            <person name="Zeng P."/>
            <person name="Satapoomin P."/>
            <person name="Huang J."/>
            <person name="Bowman M."/>
            <person name="Iovene M."/>
            <person name="Sanseverino W."/>
            <person name="Cavagnaro P."/>
            <person name="Yildiz M."/>
            <person name="Macko-Podgorni A."/>
            <person name="Moranska E."/>
            <person name="Grzebelus E."/>
            <person name="Grzebelus D."/>
            <person name="Ashrafi H."/>
            <person name="Zheng Z."/>
            <person name="Cheng S."/>
            <person name="Spooner D."/>
            <person name="Van Deynze A."/>
            <person name="Simon P."/>
        </authorList>
    </citation>
    <scope>NUCLEOTIDE SEQUENCE [LARGE SCALE GENOMIC DNA]</scope>
    <source>
        <tissue evidence="12">Leaf</tissue>
    </source>
</reference>
<protein>
    <recommendedName>
        <fullName evidence="11">RING-type domain-containing protein</fullName>
    </recommendedName>
</protein>
<feature type="domain" description="RING-type" evidence="11">
    <location>
        <begin position="67"/>
        <end position="109"/>
    </location>
</feature>
<proteinExistence type="inferred from homology"/>
<sequence length="168" mass="19049">MVSPVSAAALVAVPVLLSTMIFYYIAKSSLKKMHLHDQSSESAVKTVQEALLIKHEDEDVDEEDLECAVCLNKVRRGERYEILEKCSHGFHGKCIEAWLQHHSTCPLCRSRVPHTPLASNEHVYDHYYHVFLSYSLSVSISILNWLASPLSPDNNLMPSQASQDLFYF</sequence>
<evidence type="ECO:0000256" key="10">
    <source>
        <dbReference type="SAM" id="Phobius"/>
    </source>
</evidence>
<comment type="subcellular location">
    <subcellularLocation>
        <location evidence="1">Membrane</location>
    </subcellularLocation>
</comment>
<evidence type="ECO:0000256" key="3">
    <source>
        <dbReference type="ARBA" id="ARBA00022723"/>
    </source>
</evidence>
<comment type="similarity">
    <text evidence="8">Belongs to the RING-type zinc finger family. ATL subfamily.</text>
</comment>
<dbReference type="Proteomes" id="UP000077755">
    <property type="component" value="Chromosome 6"/>
</dbReference>
<evidence type="ECO:0000256" key="7">
    <source>
        <dbReference type="ARBA" id="ARBA00023136"/>
    </source>
</evidence>
<feature type="transmembrane region" description="Helical" evidence="10">
    <location>
        <begin position="127"/>
        <end position="147"/>
    </location>
</feature>
<dbReference type="SUPFAM" id="SSF57850">
    <property type="entry name" value="RING/U-box"/>
    <property type="match status" value="1"/>
</dbReference>
<accession>A0A164V991</accession>
<keyword evidence="4 9" id="KW-0863">Zinc-finger</keyword>
<dbReference type="Pfam" id="PF13639">
    <property type="entry name" value="zf-RING_2"/>
    <property type="match status" value="1"/>
</dbReference>
<dbReference type="GO" id="GO:0016020">
    <property type="term" value="C:membrane"/>
    <property type="evidence" value="ECO:0007669"/>
    <property type="project" value="UniProtKB-SubCell"/>
</dbReference>
<keyword evidence="3" id="KW-0479">Metal-binding</keyword>
<dbReference type="AlphaFoldDB" id="A0A164V991"/>
<evidence type="ECO:0000256" key="1">
    <source>
        <dbReference type="ARBA" id="ARBA00004370"/>
    </source>
</evidence>
<dbReference type="InterPro" id="IPR001841">
    <property type="entry name" value="Znf_RING"/>
</dbReference>
<evidence type="ECO:0000256" key="8">
    <source>
        <dbReference type="ARBA" id="ARBA00024209"/>
    </source>
</evidence>
<feature type="transmembrane region" description="Helical" evidence="10">
    <location>
        <begin position="6"/>
        <end position="26"/>
    </location>
</feature>
<organism evidence="12">
    <name type="scientific">Daucus carota subsp. sativus</name>
    <name type="common">Carrot</name>
    <dbReference type="NCBI Taxonomy" id="79200"/>
    <lineage>
        <taxon>Eukaryota</taxon>
        <taxon>Viridiplantae</taxon>
        <taxon>Streptophyta</taxon>
        <taxon>Embryophyta</taxon>
        <taxon>Tracheophyta</taxon>
        <taxon>Spermatophyta</taxon>
        <taxon>Magnoliopsida</taxon>
        <taxon>eudicotyledons</taxon>
        <taxon>Gunneridae</taxon>
        <taxon>Pentapetalae</taxon>
        <taxon>asterids</taxon>
        <taxon>campanulids</taxon>
        <taxon>Apiales</taxon>
        <taxon>Apiaceae</taxon>
        <taxon>Apioideae</taxon>
        <taxon>Scandiceae</taxon>
        <taxon>Daucinae</taxon>
        <taxon>Daucus</taxon>
        <taxon>Daucus sect. Daucus</taxon>
    </lineage>
</organism>
<evidence type="ECO:0000256" key="9">
    <source>
        <dbReference type="PROSITE-ProRule" id="PRU00175"/>
    </source>
</evidence>
<keyword evidence="6 10" id="KW-1133">Transmembrane helix</keyword>
<dbReference type="PROSITE" id="PS50089">
    <property type="entry name" value="ZF_RING_2"/>
    <property type="match status" value="1"/>
</dbReference>
<dbReference type="PANTHER" id="PTHR46539">
    <property type="entry name" value="E3 UBIQUITIN-PROTEIN LIGASE ATL42"/>
    <property type="match status" value="1"/>
</dbReference>
<dbReference type="InterPro" id="IPR013083">
    <property type="entry name" value="Znf_RING/FYVE/PHD"/>
</dbReference>
<evidence type="ECO:0000256" key="4">
    <source>
        <dbReference type="ARBA" id="ARBA00022771"/>
    </source>
</evidence>
<gene>
    <name evidence="12" type="ORF">DCAR_022639</name>
    <name evidence="13" type="ORF">DCAR_0623524</name>
</gene>
<dbReference type="Gramene" id="KZM89996">
    <property type="protein sequence ID" value="KZM89996"/>
    <property type="gene ID" value="DCAR_022639"/>
</dbReference>
<dbReference type="PANTHER" id="PTHR46539:SF1">
    <property type="entry name" value="E3 UBIQUITIN-PROTEIN LIGASE ATL42"/>
    <property type="match status" value="1"/>
</dbReference>
<evidence type="ECO:0000256" key="6">
    <source>
        <dbReference type="ARBA" id="ARBA00022989"/>
    </source>
</evidence>
<dbReference type="EMBL" id="LNRQ01000006">
    <property type="protein sequence ID" value="KZM89996.1"/>
    <property type="molecule type" value="Genomic_DNA"/>
</dbReference>
<keyword evidence="2 10" id="KW-0812">Transmembrane</keyword>
<keyword evidence="7 10" id="KW-0472">Membrane</keyword>
<dbReference type="EMBL" id="CP093348">
    <property type="protein sequence ID" value="WOH04116.1"/>
    <property type="molecule type" value="Genomic_DNA"/>
</dbReference>
<evidence type="ECO:0000313" key="13">
    <source>
        <dbReference type="EMBL" id="WOH04116.1"/>
    </source>
</evidence>
<evidence type="ECO:0000256" key="5">
    <source>
        <dbReference type="ARBA" id="ARBA00022833"/>
    </source>
</evidence>
<dbReference type="GO" id="GO:0016567">
    <property type="term" value="P:protein ubiquitination"/>
    <property type="evidence" value="ECO:0007669"/>
    <property type="project" value="UniProtKB-UniPathway"/>
</dbReference>
<reference evidence="13" key="2">
    <citation type="submission" date="2022-03" db="EMBL/GenBank/DDBJ databases">
        <title>Draft title - Genomic analysis of global carrot germplasm unveils the trajectory of domestication and the origin of high carotenoid orange carrot.</title>
        <authorList>
            <person name="Iorizzo M."/>
            <person name="Ellison S."/>
            <person name="Senalik D."/>
            <person name="Macko-Podgorni A."/>
            <person name="Grzebelus D."/>
            <person name="Bostan H."/>
            <person name="Rolling W."/>
            <person name="Curaba J."/>
            <person name="Simon P."/>
        </authorList>
    </citation>
    <scope>NUCLEOTIDE SEQUENCE</scope>
    <source>
        <tissue evidence="13">Leaf</tissue>
    </source>
</reference>